<dbReference type="GO" id="GO:0004386">
    <property type="term" value="F:helicase activity"/>
    <property type="evidence" value="ECO:0007669"/>
    <property type="project" value="InterPro"/>
</dbReference>
<evidence type="ECO:0000313" key="3">
    <source>
        <dbReference type="Proteomes" id="UP000230423"/>
    </source>
</evidence>
<keyword evidence="3" id="KW-1185">Reference proteome</keyword>
<proteinExistence type="predicted"/>
<organism evidence="2 3">
    <name type="scientific">Teladorsagia circumcincta</name>
    <name type="common">Brown stomach worm</name>
    <name type="synonym">Ostertagia circumcincta</name>
    <dbReference type="NCBI Taxonomy" id="45464"/>
    <lineage>
        <taxon>Eukaryota</taxon>
        <taxon>Metazoa</taxon>
        <taxon>Ecdysozoa</taxon>
        <taxon>Nematoda</taxon>
        <taxon>Chromadorea</taxon>
        <taxon>Rhabditida</taxon>
        <taxon>Rhabditina</taxon>
        <taxon>Rhabditomorpha</taxon>
        <taxon>Strongyloidea</taxon>
        <taxon>Trichostrongylidae</taxon>
        <taxon>Teladorsagia</taxon>
    </lineage>
</organism>
<evidence type="ECO:0000313" key="2">
    <source>
        <dbReference type="EMBL" id="PIO73282.1"/>
    </source>
</evidence>
<dbReference type="Proteomes" id="UP000230423">
    <property type="component" value="Unassembled WGS sequence"/>
</dbReference>
<dbReference type="AlphaFoldDB" id="A0A2G9UU63"/>
<reference evidence="2 3" key="1">
    <citation type="submission" date="2015-09" db="EMBL/GenBank/DDBJ databases">
        <title>Draft genome of the parasitic nematode Teladorsagia circumcincta isolate WARC Sus (inbred).</title>
        <authorList>
            <person name="Mitreva M."/>
        </authorList>
    </citation>
    <scope>NUCLEOTIDE SEQUENCE [LARGE SCALE GENOMIC DNA]</scope>
    <source>
        <strain evidence="2 3">S</strain>
    </source>
</reference>
<dbReference type="InterPro" id="IPR041677">
    <property type="entry name" value="DNA2/NAM7_AAA_11"/>
</dbReference>
<protein>
    <recommendedName>
        <fullName evidence="1">DNA2/NAM7 helicase helicase domain-containing protein</fullName>
    </recommendedName>
</protein>
<feature type="non-terminal residue" evidence="2">
    <location>
        <position position="134"/>
    </location>
</feature>
<dbReference type="EMBL" id="KZ345485">
    <property type="protein sequence ID" value="PIO73282.1"/>
    <property type="molecule type" value="Genomic_DNA"/>
</dbReference>
<dbReference type="Pfam" id="PF13086">
    <property type="entry name" value="AAA_11"/>
    <property type="match status" value="1"/>
</dbReference>
<dbReference type="SUPFAM" id="SSF52540">
    <property type="entry name" value="P-loop containing nucleoside triphosphate hydrolases"/>
    <property type="match status" value="1"/>
</dbReference>
<gene>
    <name evidence="2" type="ORF">TELCIR_04743</name>
</gene>
<dbReference type="Gene3D" id="3.40.50.300">
    <property type="entry name" value="P-loop containing nucleotide triphosphate hydrolases"/>
    <property type="match status" value="1"/>
</dbReference>
<sequence>MNFRLIAESVLREKAPGGKTTTIVTVLRCILEMNCSVLLATNTHSALDNVLTKLRKYTSDSKILRLGNSASARDNVTDLTLESKLKCSEEDKYKAARNILRQTPLVASTCHFIPRDVLFSWREFDYCIIDEASM</sequence>
<name>A0A2G9UU63_TELCI</name>
<dbReference type="InterPro" id="IPR027417">
    <property type="entry name" value="P-loop_NTPase"/>
</dbReference>
<dbReference type="OrthoDB" id="5871723at2759"/>
<feature type="domain" description="DNA2/NAM7 helicase helicase" evidence="1">
    <location>
        <begin position="18"/>
        <end position="91"/>
    </location>
</feature>
<accession>A0A2G9UU63</accession>
<evidence type="ECO:0000259" key="1">
    <source>
        <dbReference type="Pfam" id="PF13086"/>
    </source>
</evidence>